<organism evidence="1 2">
    <name type="scientific">Characodon lateralis</name>
    <dbReference type="NCBI Taxonomy" id="208331"/>
    <lineage>
        <taxon>Eukaryota</taxon>
        <taxon>Metazoa</taxon>
        <taxon>Chordata</taxon>
        <taxon>Craniata</taxon>
        <taxon>Vertebrata</taxon>
        <taxon>Euteleostomi</taxon>
        <taxon>Actinopterygii</taxon>
        <taxon>Neopterygii</taxon>
        <taxon>Teleostei</taxon>
        <taxon>Neoteleostei</taxon>
        <taxon>Acanthomorphata</taxon>
        <taxon>Ovalentaria</taxon>
        <taxon>Atherinomorphae</taxon>
        <taxon>Cyprinodontiformes</taxon>
        <taxon>Goodeidae</taxon>
        <taxon>Characodon</taxon>
    </lineage>
</organism>
<name>A0ABU7CSR0_9TELE</name>
<sequence>MDLDSSIPPAVSSSPPSTGLNTLLPVSKTQLQLLCGFRPIFLQLSHQPPSHQSLLQSPRHLCPPLLNSPWPHLRSWRRDWGVLLVYLGGPDEGHKPTRIGLLISKNQKHKTEFIQEDGP</sequence>
<keyword evidence="2" id="KW-1185">Reference proteome</keyword>
<evidence type="ECO:0000313" key="1">
    <source>
        <dbReference type="EMBL" id="MED6264914.1"/>
    </source>
</evidence>
<accession>A0ABU7CSR0</accession>
<protein>
    <submittedName>
        <fullName evidence="1">Uncharacterized protein</fullName>
    </submittedName>
</protein>
<dbReference type="Proteomes" id="UP001352852">
    <property type="component" value="Unassembled WGS sequence"/>
</dbReference>
<dbReference type="EMBL" id="JAHUTJ010001868">
    <property type="protein sequence ID" value="MED6264914.1"/>
    <property type="molecule type" value="Genomic_DNA"/>
</dbReference>
<comment type="caution">
    <text evidence="1">The sequence shown here is derived from an EMBL/GenBank/DDBJ whole genome shotgun (WGS) entry which is preliminary data.</text>
</comment>
<evidence type="ECO:0000313" key="2">
    <source>
        <dbReference type="Proteomes" id="UP001352852"/>
    </source>
</evidence>
<reference evidence="1 2" key="1">
    <citation type="submission" date="2021-06" db="EMBL/GenBank/DDBJ databases">
        <authorList>
            <person name="Palmer J.M."/>
        </authorList>
    </citation>
    <scope>NUCLEOTIDE SEQUENCE [LARGE SCALE GENOMIC DNA]</scope>
    <source>
        <strain evidence="1 2">CL_MEX2019</strain>
        <tissue evidence="1">Muscle</tissue>
    </source>
</reference>
<gene>
    <name evidence="1" type="ORF">CHARACLAT_020091</name>
</gene>
<proteinExistence type="predicted"/>